<evidence type="ECO:0000313" key="1">
    <source>
        <dbReference type="EMBL" id="MDO1558261.1"/>
    </source>
</evidence>
<reference evidence="1" key="1">
    <citation type="submission" date="2023-07" db="EMBL/GenBank/DDBJ databases">
        <title>Brevundimonas soil sp. nov., isolated from the soil of chemical plant.</title>
        <authorList>
            <person name="Wu N."/>
        </authorList>
    </citation>
    <scope>NUCLEOTIDE SEQUENCE</scope>
    <source>
        <strain evidence="1">XZ-24</strain>
    </source>
</reference>
<name>A0ABT8SIF9_9CAUL</name>
<keyword evidence="2" id="KW-1185">Reference proteome</keyword>
<dbReference type="Gene3D" id="1.10.600.10">
    <property type="entry name" value="Farnesyl Diphosphate Synthase"/>
    <property type="match status" value="1"/>
</dbReference>
<dbReference type="SUPFAM" id="SSF48576">
    <property type="entry name" value="Terpenoid synthases"/>
    <property type="match status" value="1"/>
</dbReference>
<dbReference type="EMBL" id="JAUKTR010000001">
    <property type="protein sequence ID" value="MDO1558261.1"/>
    <property type="molecule type" value="Genomic_DNA"/>
</dbReference>
<sequence length="211" mass="23008">MSGPREPVDLDAQVRTADPDRWLSSRFVAEADRRADLIALYAFEAELGAIPAKTSQPLLAEMRYAWWREHLDGVFSGDPRKGHPVLEALALAVSRRGLARAPFETMLDAWIDQAHGREADPSVLYGGLMDEAAKALGATAGRLDDGARLWGLIRSGEAKAADALRPSVNRSLKSLPAAAFPAVAHLALRDVTEPEAVKRLRLIWASLRGRI</sequence>
<evidence type="ECO:0000313" key="2">
    <source>
        <dbReference type="Proteomes" id="UP001169063"/>
    </source>
</evidence>
<dbReference type="Proteomes" id="UP001169063">
    <property type="component" value="Unassembled WGS sequence"/>
</dbReference>
<proteinExistence type="predicted"/>
<gene>
    <name evidence="1" type="ORF">Q0812_02295</name>
</gene>
<dbReference type="Pfam" id="PF00494">
    <property type="entry name" value="SQS_PSY"/>
    <property type="match status" value="1"/>
</dbReference>
<dbReference type="InterPro" id="IPR008949">
    <property type="entry name" value="Isoprenoid_synthase_dom_sf"/>
</dbReference>
<organism evidence="1 2">
    <name type="scientific">Peiella sedimenti</name>
    <dbReference type="NCBI Taxonomy" id="3061083"/>
    <lineage>
        <taxon>Bacteria</taxon>
        <taxon>Pseudomonadati</taxon>
        <taxon>Pseudomonadota</taxon>
        <taxon>Alphaproteobacteria</taxon>
        <taxon>Caulobacterales</taxon>
        <taxon>Caulobacteraceae</taxon>
        <taxon>Peiella</taxon>
    </lineage>
</organism>
<accession>A0ABT8SIF9</accession>
<comment type="caution">
    <text evidence="1">The sequence shown here is derived from an EMBL/GenBank/DDBJ whole genome shotgun (WGS) entry which is preliminary data.</text>
</comment>
<protein>
    <submittedName>
        <fullName evidence="1">Squalene/phytoene synthase family protein</fullName>
    </submittedName>
</protein>
<dbReference type="RefSeq" id="WP_302108681.1">
    <property type="nucleotide sequence ID" value="NZ_JAUKTR010000001.1"/>
</dbReference>
<dbReference type="InterPro" id="IPR002060">
    <property type="entry name" value="Squ/phyt_synthse"/>
</dbReference>